<dbReference type="HAMAP" id="MF_04087">
    <property type="entry name" value="ARENA_Z"/>
    <property type="match status" value="1"/>
</dbReference>
<keyword evidence="4 17" id="KW-0945">Host-virus interaction</keyword>
<accession>A0A1U8ZS82</accession>
<dbReference type="EMBL" id="KU746282">
    <property type="protein sequence ID" value="AMZ00456.1"/>
    <property type="molecule type" value="Genomic_RNA"/>
</dbReference>
<evidence type="ECO:0000313" key="22">
    <source>
        <dbReference type="EMBL" id="AMZ00456.1"/>
    </source>
</evidence>
<dbReference type="Gene3D" id="3.30.160.310">
    <property type="match status" value="1"/>
</dbReference>
<dbReference type="Pfam" id="PF03854">
    <property type="entry name" value="zf-P11"/>
    <property type="match status" value="1"/>
</dbReference>
<evidence type="ECO:0000256" key="5">
    <source>
        <dbReference type="ARBA" id="ARBA00022612"/>
    </source>
</evidence>
<keyword evidence="2 17" id="KW-1187">Viral budding via the host ESCRT complexes</keyword>
<evidence type="ECO:0000256" key="7">
    <source>
        <dbReference type="ARBA" id="ARBA00022707"/>
    </source>
</evidence>
<dbReference type="GO" id="GO:0008270">
    <property type="term" value="F:zinc ion binding"/>
    <property type="evidence" value="ECO:0007669"/>
    <property type="project" value="UniProtKB-UniRule"/>
</dbReference>
<keyword evidence="13 17" id="KW-0472">Membrane</keyword>
<dbReference type="GO" id="GO:0044220">
    <property type="term" value="C:host cell perinuclear region of cytoplasm"/>
    <property type="evidence" value="ECO:0007669"/>
    <property type="project" value="UniProtKB-SubCell"/>
</dbReference>
<comment type="domain">
    <text evidence="17">Late-budding domains (L domains) are short sequence motifs essential for viral particle budding. They recruit proteins of the host ESCRT machinery (Endosomal Sorting Complex Required for Transport) or ESCRT-associated proteins.</text>
</comment>
<keyword evidence="11 17" id="KW-0946">Virion</keyword>
<dbReference type="PIRSF" id="PIRSF004030">
    <property type="entry name" value="Z_ArenaV"/>
    <property type="match status" value="1"/>
</dbReference>
<feature type="compositionally biased region" description="Low complexity" evidence="20">
    <location>
        <begin position="1"/>
        <end position="14"/>
    </location>
</feature>
<feature type="region of interest" description="Disordered" evidence="20">
    <location>
        <begin position="1"/>
        <end position="22"/>
    </location>
</feature>
<evidence type="ECO:0000256" key="16">
    <source>
        <dbReference type="ARBA" id="ARBA00093315"/>
    </source>
</evidence>
<evidence type="ECO:0000256" key="20">
    <source>
        <dbReference type="SAM" id="MobiDB-lite"/>
    </source>
</evidence>
<dbReference type="InterPro" id="IPR024183">
    <property type="entry name" value="RING_finger_Z_arenaviridae"/>
</dbReference>
<keyword evidence="10 17" id="KW-0862">Zinc</keyword>
<dbReference type="GO" id="GO:0044423">
    <property type="term" value="C:virion component"/>
    <property type="evidence" value="ECO:0007669"/>
    <property type="project" value="UniProtKB-UniRule"/>
</dbReference>
<comment type="function">
    <text evidence="16">Plays a crucial role in virion assembly and budding. Expressed late in the virus life cycle, it acts as an inhibitor of viral transcription and RNA synthesis by interacting with the viral polymerase L. Presumably recruits the NP encapsidated genome to cellular membranes at budding sites via direct interaction with NP. Plays critical roles in the final steps of viral release by interacting with host TSG101, a member of the vacuolar protein-sorting pathway and using other cellular host proteins involved in vesicle formation pathway. The budding of the virus progeny occurs after association of protein Z with the viral glycoprotein complex SSP-GP1-GP2 at the cell periphery, step that requires myristoylation of protein Z. Also selectively represses protein production by associating with host eIF4E. In cell-based minigenome assay, has an inhibitory effect on the ribonucleoprotein machinery (vRNP), which is responsible for the replication and transcription of the viral genome.</text>
</comment>
<keyword evidence="7 17" id="KW-0519">Myristate</keyword>
<keyword evidence="12 17" id="KW-1043">Host membrane</keyword>
<dbReference type="GO" id="GO:0039702">
    <property type="term" value="P:viral budding via host ESCRT complex"/>
    <property type="evidence" value="ECO:0007669"/>
    <property type="project" value="UniProtKB-UniRule"/>
</dbReference>
<organism evidence="22">
    <name type="scientific">Guanarito mammarenavirus (isolate Human/Venezuela/NH-95551/1990)</name>
    <name type="common">GTOV</name>
    <dbReference type="NCBI Taxonomy" id="3052307"/>
    <lineage>
        <taxon>Viruses</taxon>
        <taxon>Riboviria</taxon>
        <taxon>Orthornavirae</taxon>
        <taxon>Negarnaviricota</taxon>
        <taxon>Polyploviricotina</taxon>
        <taxon>Bunyaviricetes</taxon>
        <taxon>Hareavirales</taxon>
        <taxon>Arenaviridae</taxon>
        <taxon>Mammarenavirus</taxon>
    </lineage>
</organism>
<evidence type="ECO:0000256" key="19">
    <source>
        <dbReference type="PIRSR" id="PIRSR004030-1"/>
    </source>
</evidence>
<evidence type="ECO:0000256" key="11">
    <source>
        <dbReference type="ARBA" id="ARBA00022844"/>
    </source>
</evidence>
<dbReference type="InterPro" id="IPR003224">
    <property type="entry name" value="Z_RING_Znf"/>
</dbReference>
<evidence type="ECO:0000256" key="18">
    <source>
        <dbReference type="PIRNR" id="PIRNR004030"/>
    </source>
</evidence>
<evidence type="ECO:0000256" key="9">
    <source>
        <dbReference type="ARBA" id="ARBA00022771"/>
    </source>
</evidence>
<comment type="PTM">
    <text evidence="17">Myristoylation is required for the role of RING finger protein Z in assembly and budding.</text>
</comment>
<feature type="chain" id="PRO_5023570922" description="RING finger protein Z" evidence="17">
    <location>
        <begin position="2"/>
        <end position="95"/>
    </location>
</feature>
<dbReference type="InterPro" id="IPR038485">
    <property type="entry name" value="Z_RING-type_Znf_sf"/>
</dbReference>
<evidence type="ECO:0000256" key="15">
    <source>
        <dbReference type="ARBA" id="ARBA00023288"/>
    </source>
</evidence>
<reference evidence="22" key="1">
    <citation type="submission" date="2016-02" db="EMBL/GenBank/DDBJ databases">
        <authorList>
            <consortium name="Consortium for Microbial Forensics and Genomics (microFORGE)"/>
            <person name="Rossi S.L."/>
            <person name="Guerbois M."/>
            <person name="Forrester N.L."/>
            <person name="Ksiazek T."/>
            <person name="Lin D."/>
            <person name="Hari K."/>
            <person name="Weaver S.C."/>
        </authorList>
    </citation>
    <scope>NUCLEOTIDE SEQUENCE</scope>
    <source>
        <strain evidence="22">CVH-960104</strain>
    </source>
</reference>
<evidence type="ECO:0000256" key="4">
    <source>
        <dbReference type="ARBA" id="ARBA00022581"/>
    </source>
</evidence>
<protein>
    <recommendedName>
        <fullName evidence="17 18">RING finger protein Z</fullName>
        <shortName evidence="17 18">Protein Z</shortName>
    </recommendedName>
    <alternativeName>
        <fullName evidence="17 18">Zinc-binding protein</fullName>
    </alternativeName>
</protein>
<evidence type="ECO:0000256" key="3">
    <source>
        <dbReference type="ARBA" id="ARBA00022511"/>
    </source>
</evidence>
<feature type="lipid moiety-binding region" description="N-myristoyl glycine; by host" evidence="17 19">
    <location>
        <position position="2"/>
    </location>
</feature>
<evidence type="ECO:0000256" key="6">
    <source>
        <dbReference type="ARBA" id="ARBA00022637"/>
    </source>
</evidence>
<evidence type="ECO:0000256" key="10">
    <source>
        <dbReference type="ARBA" id="ARBA00022833"/>
    </source>
</evidence>
<keyword evidence="5 17" id="KW-1188">Viral release from host cell</keyword>
<dbReference type="GO" id="GO:0003723">
    <property type="term" value="F:RNA binding"/>
    <property type="evidence" value="ECO:0007669"/>
    <property type="project" value="UniProtKB-UniRule"/>
</dbReference>
<dbReference type="GO" id="GO:0046761">
    <property type="term" value="P:viral budding from plasma membrane"/>
    <property type="evidence" value="ECO:0007669"/>
    <property type="project" value="UniProtKB-UniRule"/>
</dbReference>
<evidence type="ECO:0000256" key="17">
    <source>
        <dbReference type="HAMAP-Rule" id="MF_04087"/>
    </source>
</evidence>
<dbReference type="GO" id="GO:0016020">
    <property type="term" value="C:membrane"/>
    <property type="evidence" value="ECO:0007669"/>
    <property type="project" value="UniProtKB-UniRule"/>
</dbReference>
<name>A0A1U8ZS82_GTOVV</name>
<keyword evidence="9 17" id="KW-0863">Zinc-finger</keyword>
<keyword evidence="3 17" id="KW-1032">Host cell membrane</keyword>
<comment type="subunit">
    <text evidence="17">Interacts with protein NP; this interaction probably directs the encapsidated genome to budding sites. Interacts (via RING domain) with polymerase L; this interaction inhibits viral transcription and replication, Z partially blocks the product exit tunnel for the releasing nascent RNA product. Interacts with the glycoprotein complex; this interaction plays a role in virion budding. Interacts with host eIF4E; this interaction results in eIF4E reduced affinity for its substrate, the 5'-m7 G cap structure. Interacts (via late-budding domain) with host TSG101; this interaction is essential for budding and release of viral particles. Interacts with host RPLP0; this interaction may serve to load ribosome-like particles inside the virion. Interacts with host PML; this interaction induces PML bodies redistribution in the cytoplasm upon viral infection.</text>
</comment>
<feature type="domain" description="RING finger protein Z zinc finger" evidence="21">
    <location>
        <begin position="36"/>
        <end position="84"/>
    </location>
</feature>
<keyword evidence="14 17" id="KW-1035">Host cytoplasm</keyword>
<comment type="similarity">
    <text evidence="1 17 18">Belongs to the arenaviridae Z protein family.</text>
</comment>
<comment type="subcellular location">
    <subcellularLocation>
        <location evidence="17 18">Virion</location>
    </subcellularLocation>
    <subcellularLocation>
        <location evidence="17 18">Host cytoplasm</location>
        <location evidence="17 18">Host perinuclear region</location>
    </subcellularLocation>
    <subcellularLocation>
        <location evidence="17 18">Host cell membrane</location>
        <topology evidence="17">Lipid-anchor</topology>
        <orientation evidence="17">Cytoplasmic side</orientation>
    </subcellularLocation>
    <text evidence="17 18">Mainly perinuclear. During budding, associates at the inner side of the plasma membrane of infected cells.</text>
</comment>
<organismHost>
    <name type="scientific">Zygodontomys brevicauda</name>
    <dbReference type="NCBI Taxonomy" id="157541"/>
</organismHost>
<feature type="initiator methionine" description="Removed; by host" evidence="17">
    <location>
        <position position="1"/>
    </location>
</feature>
<comment type="caution">
    <text evidence="17">Lacks conserved residue(s) required for the propagation of feature annotation.</text>
</comment>
<evidence type="ECO:0000256" key="1">
    <source>
        <dbReference type="ARBA" id="ARBA00005503"/>
    </source>
</evidence>
<feature type="zinc finger region" description="RING-type; atypical" evidence="17">
    <location>
        <begin position="40"/>
        <end position="76"/>
    </location>
</feature>
<dbReference type="GO" id="GO:0020002">
    <property type="term" value="C:host cell plasma membrane"/>
    <property type="evidence" value="ECO:0007669"/>
    <property type="project" value="UniProtKB-SubCell"/>
</dbReference>
<keyword evidence="8 17" id="KW-0479">Metal-binding</keyword>
<evidence type="ECO:0000256" key="14">
    <source>
        <dbReference type="ARBA" id="ARBA00023200"/>
    </source>
</evidence>
<gene>
    <name evidence="17 22" type="primary">Z</name>
    <name evidence="22" type="ORF">AVI22_00004</name>
</gene>
<evidence type="ECO:0000256" key="2">
    <source>
        <dbReference type="ARBA" id="ARBA00022462"/>
    </source>
</evidence>
<feature type="short sequence motif" description="PTAP/PSAP motif" evidence="17">
    <location>
        <begin position="90"/>
        <end position="93"/>
    </location>
</feature>
<evidence type="ECO:0000256" key="13">
    <source>
        <dbReference type="ARBA" id="ARBA00023136"/>
    </source>
</evidence>
<evidence type="ECO:0000256" key="12">
    <source>
        <dbReference type="ARBA" id="ARBA00022870"/>
    </source>
</evidence>
<evidence type="ECO:0000259" key="21">
    <source>
        <dbReference type="Pfam" id="PF03854"/>
    </source>
</evidence>
<proteinExistence type="inferred from homology"/>
<organismHost>
    <name type="scientific">Homo sapiens</name>
    <name type="common">Human</name>
    <dbReference type="NCBI Taxonomy" id="9606"/>
</organismHost>
<sequence>MGNSKSKSNPSNSSETQKGTPAVTEFRRTAIHSLYGRYNCKCCWFADKNLIKCSDHYLCLRCLNVMLKNSDLCNICWEQLPTCITVPEEPSAPPE</sequence>
<evidence type="ECO:0000256" key="8">
    <source>
        <dbReference type="ARBA" id="ARBA00022723"/>
    </source>
</evidence>
<keyword evidence="6 17" id="KW-1198">Viral budding</keyword>
<keyword evidence="15 17" id="KW-0449">Lipoprotein</keyword>